<dbReference type="SMART" id="SM00460">
    <property type="entry name" value="TGc"/>
    <property type="match status" value="1"/>
</dbReference>
<dbReference type="PANTHER" id="PTHR46333">
    <property type="entry name" value="CYTOKINESIS PROTEIN 3"/>
    <property type="match status" value="1"/>
</dbReference>
<evidence type="ECO:0000313" key="3">
    <source>
        <dbReference type="Proteomes" id="UP001454086"/>
    </source>
</evidence>
<gene>
    <name evidence="2" type="ORF">WMQ36_26190</name>
</gene>
<dbReference type="EMBL" id="JBBMFM010000182">
    <property type="protein sequence ID" value="MEQ2428453.1"/>
    <property type="molecule type" value="Genomic_DNA"/>
</dbReference>
<protein>
    <submittedName>
        <fullName evidence="2">Transglutaminase domain-containing protein</fullName>
    </submittedName>
</protein>
<keyword evidence="3" id="KW-1185">Reference proteome</keyword>
<dbReference type="InterPro" id="IPR038765">
    <property type="entry name" value="Papain-like_cys_pep_sf"/>
</dbReference>
<accession>A0ABV1DDL1</accession>
<dbReference type="Pfam" id="PF01841">
    <property type="entry name" value="Transglut_core"/>
    <property type="match status" value="1"/>
</dbReference>
<evidence type="ECO:0000313" key="2">
    <source>
        <dbReference type="EMBL" id="MEQ2428453.1"/>
    </source>
</evidence>
<organism evidence="2 3">
    <name type="scientific">Enterocloster hominis</name>
    <name type="common">ex Hitch et al. 2024</name>
    <dbReference type="NCBI Taxonomy" id="1917870"/>
    <lineage>
        <taxon>Bacteria</taxon>
        <taxon>Bacillati</taxon>
        <taxon>Bacillota</taxon>
        <taxon>Clostridia</taxon>
        <taxon>Lachnospirales</taxon>
        <taxon>Lachnospiraceae</taxon>
        <taxon>Enterocloster</taxon>
    </lineage>
</organism>
<dbReference type="InterPro" id="IPR052557">
    <property type="entry name" value="CAP/Cytokinesis_protein"/>
</dbReference>
<dbReference type="Proteomes" id="UP001454086">
    <property type="component" value="Unassembled WGS sequence"/>
</dbReference>
<proteinExistence type="predicted"/>
<evidence type="ECO:0000259" key="1">
    <source>
        <dbReference type="SMART" id="SM00460"/>
    </source>
</evidence>
<dbReference type="PANTHER" id="PTHR46333:SF2">
    <property type="entry name" value="CYTOKINESIS PROTEIN 3"/>
    <property type="match status" value="1"/>
</dbReference>
<dbReference type="Gene3D" id="3.10.620.30">
    <property type="match status" value="1"/>
</dbReference>
<dbReference type="RefSeq" id="WP_008725046.1">
    <property type="nucleotide sequence ID" value="NZ_JBBMFM010000182.1"/>
</dbReference>
<comment type="caution">
    <text evidence="2">The sequence shown here is derived from an EMBL/GenBank/DDBJ whole genome shotgun (WGS) entry which is preliminary data.</text>
</comment>
<feature type="domain" description="Transglutaminase-like" evidence="1">
    <location>
        <begin position="140"/>
        <end position="201"/>
    </location>
</feature>
<name>A0ABV1DDL1_9FIRM</name>
<dbReference type="SUPFAM" id="SSF54001">
    <property type="entry name" value="Cysteine proteinases"/>
    <property type="match status" value="1"/>
</dbReference>
<reference evidence="2 3" key="1">
    <citation type="submission" date="2024-03" db="EMBL/GenBank/DDBJ databases">
        <title>Human intestinal bacterial collection.</title>
        <authorList>
            <person name="Pauvert C."/>
            <person name="Hitch T.C.A."/>
            <person name="Clavel T."/>
        </authorList>
    </citation>
    <scope>NUCLEOTIDE SEQUENCE [LARGE SCALE GENOMIC DNA]</scope>
    <source>
        <strain evidence="2 3">CLA-SR-H021</strain>
    </source>
</reference>
<dbReference type="InterPro" id="IPR002931">
    <property type="entry name" value="Transglutaminase-like"/>
</dbReference>
<sequence>MKQEYYYQHMDKAEQSVYRAMLDGFEMISPEFPVLRLDGRDLSELFFRLRLDHPSVFYVEGFRYRYAENSDYVQLIPQYMFEKKKIKEMKQALEARMNRLIQPARNLSPEGKEQYIHDFICTNVTYDKLKKQYSHEIIGPLQQGVGVCEGIAKTVKILCDRLGLECIIAISQANPEKGVRYRHAWNVVKLKNTWYHLDATFDNSLGRYGQKRFDYYNLDDRMMFRDHEPLVYQIPQCTDGTHFYYKENRLSLTKMEDVAGRMKAVLRKKQPYFVFHWRGGALNRAVLEQIAGIASEAAKEKGKYIRLSVNYLQAVMEIAVLEHQIQDNICREEANEGELDHGTLTKGEGSDG</sequence>